<accession>A0ABX1ML87</accession>
<proteinExistence type="predicted"/>
<comment type="caution">
    <text evidence="1">The sequence shown here is derived from an EMBL/GenBank/DDBJ whole genome shotgun (WGS) entry which is preliminary data.</text>
</comment>
<dbReference type="Proteomes" id="UP000652074">
    <property type="component" value="Unassembled WGS sequence"/>
</dbReference>
<reference evidence="1 2" key="1">
    <citation type="submission" date="2019-12" db="EMBL/GenBank/DDBJ databases">
        <title>Comparative genomics gives insights into the taxonomy of the Azoarcus-Aromatoleum group and reveals separate origins of nif in the plant-associated Azoarcus and non-plant-associated Aromatoleum sub-groups.</title>
        <authorList>
            <person name="Lafos M."/>
            <person name="Maluk M."/>
            <person name="Batista M."/>
            <person name="Junghare M."/>
            <person name="Carmona M."/>
            <person name="Faoro H."/>
            <person name="Cruz L.M."/>
            <person name="Battistoni F."/>
            <person name="De Souza E."/>
            <person name="Pedrosa F."/>
            <person name="Chen W.-M."/>
            <person name="Poole P.S."/>
            <person name="Dixon R.A."/>
            <person name="James E.K."/>
        </authorList>
    </citation>
    <scope>NUCLEOTIDE SEQUENCE [LARGE SCALE GENOMIC DNA]</scope>
    <source>
        <strain evidence="1 2">ToN1</strain>
    </source>
</reference>
<evidence type="ECO:0000313" key="2">
    <source>
        <dbReference type="Proteomes" id="UP000652074"/>
    </source>
</evidence>
<dbReference type="InterPro" id="IPR025500">
    <property type="entry name" value="DUF4390"/>
</dbReference>
<organism evidence="1 2">
    <name type="scientific">Aromatoleum petrolei</name>
    <dbReference type="NCBI Taxonomy" id="76116"/>
    <lineage>
        <taxon>Bacteria</taxon>
        <taxon>Pseudomonadati</taxon>
        <taxon>Pseudomonadota</taxon>
        <taxon>Betaproteobacteria</taxon>
        <taxon>Rhodocyclales</taxon>
        <taxon>Rhodocyclaceae</taxon>
        <taxon>Aromatoleum</taxon>
    </lineage>
</organism>
<dbReference type="EMBL" id="WTVR01000008">
    <property type="protein sequence ID" value="NMF87951.1"/>
    <property type="molecule type" value="Genomic_DNA"/>
</dbReference>
<gene>
    <name evidence="1" type="ORF">GPA26_05595</name>
</gene>
<evidence type="ECO:0000313" key="1">
    <source>
        <dbReference type="EMBL" id="NMF87951.1"/>
    </source>
</evidence>
<protein>
    <submittedName>
        <fullName evidence="1">DUF4390 domain-containing protein</fullName>
    </submittedName>
</protein>
<sequence>MPCASISTAGRSLSSSPTRITMASTMPCSPSALEGMRRALAAAALCLLVPLAALAEGRIDLAEIVVGDEGYVVNADIDLELNPRLVDAVNRGVSLYFSAQFVVERDRWYWLDEVVAERTLNFRLTYNAIARSYRLSVGNFHQSFETLESAVRTMQRIRNWLILPAGELKPGTIYRAALRFQLDTSLLPKPFQVTAIGSRDWNIGTEWQHWTFQAGGTP</sequence>
<dbReference type="Pfam" id="PF14334">
    <property type="entry name" value="DUF4390"/>
    <property type="match status" value="1"/>
</dbReference>
<keyword evidence="2" id="KW-1185">Reference proteome</keyword>
<name>A0ABX1ML87_9RHOO</name>